<evidence type="ECO:0000313" key="2">
    <source>
        <dbReference type="EMBL" id="GAA1589885.1"/>
    </source>
</evidence>
<gene>
    <name evidence="2" type="ORF">GCM10009742_40590</name>
</gene>
<proteinExistence type="predicted"/>
<reference evidence="2 3" key="1">
    <citation type="journal article" date="2019" name="Int. J. Syst. Evol. Microbiol.">
        <title>The Global Catalogue of Microorganisms (GCM) 10K type strain sequencing project: providing services to taxonomists for standard genome sequencing and annotation.</title>
        <authorList>
            <consortium name="The Broad Institute Genomics Platform"/>
            <consortium name="The Broad Institute Genome Sequencing Center for Infectious Disease"/>
            <person name="Wu L."/>
            <person name="Ma J."/>
        </authorList>
    </citation>
    <scope>NUCLEOTIDE SEQUENCE [LARGE SCALE GENOMIC DNA]</scope>
    <source>
        <strain evidence="2 3">JCM 14304</strain>
    </source>
</reference>
<protein>
    <submittedName>
        <fullName evidence="2">Uncharacterized protein</fullName>
    </submittedName>
</protein>
<comment type="caution">
    <text evidence="2">The sequence shown here is derived from an EMBL/GenBank/DDBJ whole genome shotgun (WGS) entry which is preliminary data.</text>
</comment>
<feature type="region of interest" description="Disordered" evidence="1">
    <location>
        <begin position="65"/>
        <end position="95"/>
    </location>
</feature>
<dbReference type="Proteomes" id="UP001500190">
    <property type="component" value="Unassembled WGS sequence"/>
</dbReference>
<keyword evidence="3" id="KW-1185">Reference proteome</keyword>
<evidence type="ECO:0000256" key="1">
    <source>
        <dbReference type="SAM" id="MobiDB-lite"/>
    </source>
</evidence>
<sequence length="95" mass="9976">MPDPDGPITAVNVPGANFIEIPLSAVTAFPPRPYTRRTSCRTTEYPVPSTASCVRFLMASTLRSNGVPAEGAGPPDGVGETPPCYERSNARSPSV</sequence>
<name>A0ABN2DZZ7_9ACTN</name>
<accession>A0ABN2DZZ7</accession>
<dbReference type="EMBL" id="BAAAND010000006">
    <property type="protein sequence ID" value="GAA1589885.1"/>
    <property type="molecule type" value="Genomic_DNA"/>
</dbReference>
<evidence type="ECO:0000313" key="3">
    <source>
        <dbReference type="Proteomes" id="UP001500190"/>
    </source>
</evidence>
<organism evidence="2 3">
    <name type="scientific">Kribbella karoonensis</name>
    <dbReference type="NCBI Taxonomy" id="324851"/>
    <lineage>
        <taxon>Bacteria</taxon>
        <taxon>Bacillati</taxon>
        <taxon>Actinomycetota</taxon>
        <taxon>Actinomycetes</taxon>
        <taxon>Propionibacteriales</taxon>
        <taxon>Kribbellaceae</taxon>
        <taxon>Kribbella</taxon>
    </lineage>
</organism>